<dbReference type="InterPro" id="IPR029069">
    <property type="entry name" value="HotDog_dom_sf"/>
</dbReference>
<dbReference type="GO" id="GO:0016020">
    <property type="term" value="C:membrane"/>
    <property type="evidence" value="ECO:0007669"/>
    <property type="project" value="GOC"/>
</dbReference>
<dbReference type="GO" id="GO:0005737">
    <property type="term" value="C:cytoplasm"/>
    <property type="evidence" value="ECO:0007669"/>
    <property type="project" value="UniProtKB-SubCell"/>
</dbReference>
<organism evidence="13 14">
    <name type="scientific">Blastochloris viridis</name>
    <name type="common">Rhodopseudomonas viridis</name>
    <dbReference type="NCBI Taxonomy" id="1079"/>
    <lineage>
        <taxon>Bacteria</taxon>
        <taxon>Pseudomonadati</taxon>
        <taxon>Pseudomonadota</taxon>
        <taxon>Alphaproteobacteria</taxon>
        <taxon>Hyphomicrobiales</taxon>
        <taxon>Blastochloridaceae</taxon>
        <taxon>Blastochloris</taxon>
    </lineage>
</organism>
<dbReference type="Gene3D" id="3.10.129.10">
    <property type="entry name" value="Hotdog Thioesterase"/>
    <property type="match status" value="1"/>
</dbReference>
<dbReference type="NCBIfam" id="NF000582">
    <property type="entry name" value="PRK00006.1"/>
    <property type="match status" value="1"/>
</dbReference>
<evidence type="ECO:0000256" key="6">
    <source>
        <dbReference type="ARBA" id="ARBA00022516"/>
    </source>
</evidence>
<evidence type="ECO:0000256" key="10">
    <source>
        <dbReference type="ARBA" id="ARBA00025049"/>
    </source>
</evidence>
<keyword evidence="5" id="KW-0963">Cytoplasm</keyword>
<dbReference type="InterPro" id="IPR013114">
    <property type="entry name" value="FabA_FabZ"/>
</dbReference>
<name>A0A6N4R3G4_BLAVI</name>
<keyword evidence="6" id="KW-0444">Lipid biosynthesis</keyword>
<evidence type="ECO:0000256" key="2">
    <source>
        <dbReference type="ARBA" id="ARBA00009174"/>
    </source>
</evidence>
<comment type="function">
    <text evidence="10">Involved in unsaturated fatty acids biosynthesis. Catalyzes the dehydration of short chain beta-hydroxyacyl-ACPs and long chain saturated and unsaturated beta-hydroxyacyl-ACPs.</text>
</comment>
<dbReference type="CDD" id="cd01288">
    <property type="entry name" value="FabZ"/>
    <property type="match status" value="1"/>
</dbReference>
<evidence type="ECO:0000313" key="14">
    <source>
        <dbReference type="Proteomes" id="UP000320948"/>
    </source>
</evidence>
<dbReference type="SUPFAM" id="SSF54637">
    <property type="entry name" value="Thioesterase/thiol ester dehydrase-isomerase"/>
    <property type="match status" value="1"/>
</dbReference>
<keyword evidence="8" id="KW-0443">Lipid metabolism</keyword>
<comment type="caution">
    <text evidence="13">The sequence shown here is derived from an EMBL/GenBank/DDBJ whole genome shotgun (WGS) entry which is preliminary data.</text>
</comment>
<keyword evidence="7" id="KW-0441">Lipid A biosynthesis</keyword>
<evidence type="ECO:0000256" key="8">
    <source>
        <dbReference type="ARBA" id="ARBA00023098"/>
    </source>
</evidence>
<protein>
    <recommendedName>
        <fullName evidence="4">3-hydroxyacyl-[acyl-carrier-protein] dehydratase FabZ</fullName>
        <ecNumber evidence="3">4.2.1.59</ecNumber>
    </recommendedName>
    <alternativeName>
        <fullName evidence="11">(3R)-hydroxymyristoyl-[acyl-carrier-protein] dehydratase</fullName>
    </alternativeName>
    <alternativeName>
        <fullName evidence="12">Beta-hydroxyacyl-ACP dehydratase</fullName>
    </alternativeName>
</protein>
<evidence type="ECO:0000256" key="5">
    <source>
        <dbReference type="ARBA" id="ARBA00022490"/>
    </source>
</evidence>
<evidence type="ECO:0000256" key="11">
    <source>
        <dbReference type="ARBA" id="ARBA00029890"/>
    </source>
</evidence>
<dbReference type="PANTHER" id="PTHR30272:SF1">
    <property type="entry name" value="3-HYDROXYACYL-[ACYL-CARRIER-PROTEIN] DEHYDRATASE"/>
    <property type="match status" value="1"/>
</dbReference>
<evidence type="ECO:0000256" key="9">
    <source>
        <dbReference type="ARBA" id="ARBA00023239"/>
    </source>
</evidence>
<keyword evidence="9 13" id="KW-0456">Lyase</keyword>
<evidence type="ECO:0000256" key="1">
    <source>
        <dbReference type="ARBA" id="ARBA00004496"/>
    </source>
</evidence>
<dbReference type="PANTHER" id="PTHR30272">
    <property type="entry name" value="3-HYDROXYACYL-[ACYL-CARRIER-PROTEIN] DEHYDRATASE"/>
    <property type="match status" value="1"/>
</dbReference>
<accession>A0A6N4R3G4</accession>
<dbReference type="FunFam" id="3.10.129.10:FF:000001">
    <property type="entry name" value="3-hydroxyacyl-[acyl-carrier-protein] dehydratase FabZ"/>
    <property type="match status" value="1"/>
</dbReference>
<dbReference type="Pfam" id="PF07977">
    <property type="entry name" value="FabA"/>
    <property type="match status" value="1"/>
</dbReference>
<proteinExistence type="inferred from homology"/>
<reference evidence="13 14" key="1">
    <citation type="journal article" date="2017" name="Nat. Commun.">
        <title>In situ click chemistry generation of cyclooxygenase-2 inhibitors.</title>
        <authorList>
            <person name="Bhardwaj A."/>
            <person name="Kaur J."/>
            <person name="Wuest M."/>
            <person name="Wuest F."/>
        </authorList>
    </citation>
    <scope>NUCLEOTIDE SEQUENCE [LARGE SCALE GENOMIC DNA]</scope>
    <source>
        <strain evidence="13">S2_018_000_R2_106</strain>
    </source>
</reference>
<dbReference type="GO" id="GO:0009245">
    <property type="term" value="P:lipid A biosynthetic process"/>
    <property type="evidence" value="ECO:0007669"/>
    <property type="project" value="UniProtKB-KW"/>
</dbReference>
<evidence type="ECO:0000256" key="7">
    <source>
        <dbReference type="ARBA" id="ARBA00022556"/>
    </source>
</evidence>
<comment type="subcellular location">
    <subcellularLocation>
        <location evidence="1">Cytoplasm</location>
    </subcellularLocation>
</comment>
<gene>
    <name evidence="13" type="primary">fabZ</name>
    <name evidence="13" type="ORF">DI628_02525</name>
</gene>
<evidence type="ECO:0000256" key="4">
    <source>
        <dbReference type="ARBA" id="ARBA00017176"/>
    </source>
</evidence>
<evidence type="ECO:0000256" key="12">
    <source>
        <dbReference type="ARBA" id="ARBA00032213"/>
    </source>
</evidence>
<dbReference type="EMBL" id="VAFM01000001">
    <property type="protein sequence ID" value="TKW61516.1"/>
    <property type="molecule type" value="Genomic_DNA"/>
</dbReference>
<dbReference type="AlphaFoldDB" id="A0A6N4R3G4"/>
<sequence length="150" mass="16871">MTTLPRTEIEKLIPHRKPILLLDEVTDWQADTWLEAHHFVADDNPHFNGHFPGNPLLPGVLIVEAMAQAAAVLISLTRGLNSDSALYLFTGIEEARFKNQLLPNNMLTLRVEKQREKMDIFRFSGMAYVGEGESRQLAASATFSAKLVRK</sequence>
<evidence type="ECO:0000256" key="3">
    <source>
        <dbReference type="ARBA" id="ARBA00013167"/>
    </source>
</evidence>
<comment type="similarity">
    <text evidence="2">Belongs to the thioester dehydratase family. FabZ subfamily.</text>
</comment>
<dbReference type="Proteomes" id="UP000320948">
    <property type="component" value="Unassembled WGS sequence"/>
</dbReference>
<evidence type="ECO:0000313" key="13">
    <source>
        <dbReference type="EMBL" id="TKW61516.1"/>
    </source>
</evidence>
<dbReference type="GO" id="GO:0019171">
    <property type="term" value="F:(3R)-hydroxyacyl-[acyl-carrier-protein] dehydratase activity"/>
    <property type="evidence" value="ECO:0007669"/>
    <property type="project" value="UniProtKB-EC"/>
</dbReference>
<dbReference type="EC" id="4.2.1.59" evidence="3"/>